<accession>A0A268P5I3</accession>
<reference evidence="2 3" key="1">
    <citation type="submission" date="2017-07" db="EMBL/GenBank/DDBJ databases">
        <title>Isolation and whole genome analysis of endospore-forming bacteria from heroin.</title>
        <authorList>
            <person name="Kalinowski J."/>
            <person name="Ahrens B."/>
            <person name="Al-Dilaimi A."/>
            <person name="Winkler A."/>
            <person name="Wibberg D."/>
            <person name="Schleenbecker U."/>
            <person name="Ruckert C."/>
            <person name="Wolfel R."/>
            <person name="Grass G."/>
        </authorList>
    </citation>
    <scope>NUCLEOTIDE SEQUENCE [LARGE SCALE GENOMIC DNA]</scope>
    <source>
        <strain evidence="2 3">7539</strain>
    </source>
</reference>
<sequence>MTKQFRAVVTEDVQPNRLLSLSGGNGVPSISVTPPGGTPDFRSTGALKADQQVIVTLKNEPIWNVEAGEDLSAGTYVEVGENGLAVASESEGFGYVAAAVQAGEVAQVVRKSSGGAQGPQGPRGPQGPKGDPGPEGPEGPQGPAGPKGDKGDVGAKGDKGDPGFPTEQQWDDLVARVDTLESEVGS</sequence>
<evidence type="ECO:0000313" key="3">
    <source>
        <dbReference type="Proteomes" id="UP000216207"/>
    </source>
</evidence>
<evidence type="ECO:0000256" key="1">
    <source>
        <dbReference type="SAM" id="MobiDB-lite"/>
    </source>
</evidence>
<evidence type="ECO:0000313" key="2">
    <source>
        <dbReference type="EMBL" id="PAE90941.1"/>
    </source>
</evidence>
<organism evidence="2 3">
    <name type="scientific">Shouchella clausii</name>
    <name type="common">Alkalihalobacillus clausii</name>
    <dbReference type="NCBI Taxonomy" id="79880"/>
    <lineage>
        <taxon>Bacteria</taxon>
        <taxon>Bacillati</taxon>
        <taxon>Bacillota</taxon>
        <taxon>Bacilli</taxon>
        <taxon>Bacillales</taxon>
        <taxon>Bacillaceae</taxon>
        <taxon>Shouchella</taxon>
    </lineage>
</organism>
<protein>
    <recommendedName>
        <fullName evidence="4">Collagen-like protein</fullName>
    </recommendedName>
</protein>
<feature type="compositionally biased region" description="Basic and acidic residues" evidence="1">
    <location>
        <begin position="147"/>
        <end position="161"/>
    </location>
</feature>
<name>A0A268P5I3_SHOCL</name>
<dbReference type="InterPro" id="IPR008160">
    <property type="entry name" value="Collagen"/>
</dbReference>
<dbReference type="RefSeq" id="WP_095326005.1">
    <property type="nucleotide sequence ID" value="NZ_NPCC01000002.1"/>
</dbReference>
<dbReference type="EMBL" id="NPCC01000002">
    <property type="protein sequence ID" value="PAE90941.1"/>
    <property type="molecule type" value="Genomic_DNA"/>
</dbReference>
<gene>
    <name evidence="2" type="ORF">CHH72_00540</name>
</gene>
<proteinExistence type="predicted"/>
<evidence type="ECO:0008006" key="4">
    <source>
        <dbReference type="Google" id="ProtNLM"/>
    </source>
</evidence>
<comment type="caution">
    <text evidence="2">The sequence shown here is derived from an EMBL/GenBank/DDBJ whole genome shotgun (WGS) entry which is preliminary data.</text>
</comment>
<dbReference type="Pfam" id="PF01391">
    <property type="entry name" value="Collagen"/>
    <property type="match status" value="1"/>
</dbReference>
<dbReference type="AlphaFoldDB" id="A0A268P5I3"/>
<feature type="region of interest" description="Disordered" evidence="1">
    <location>
        <begin position="110"/>
        <end position="186"/>
    </location>
</feature>
<dbReference type="Proteomes" id="UP000216207">
    <property type="component" value="Unassembled WGS sequence"/>
</dbReference>